<comment type="caution">
    <text evidence="4">The sequence shown here is derived from an EMBL/GenBank/DDBJ whole genome shotgun (WGS) entry which is preliminary data.</text>
</comment>
<feature type="region of interest" description="Disordered" evidence="1">
    <location>
        <begin position="322"/>
        <end position="403"/>
    </location>
</feature>
<feature type="region of interest" description="Disordered" evidence="1">
    <location>
        <begin position="437"/>
        <end position="475"/>
    </location>
</feature>
<reference evidence="4 5" key="1">
    <citation type="journal article" date="2016" name="Genome Announc.">
        <title>Genome Sequence of Madurella mycetomatis mm55, Isolated from a Human Mycetoma Case in Sudan.</title>
        <authorList>
            <person name="Smit S."/>
            <person name="Derks M.F."/>
            <person name="Bervoets S."/>
            <person name="Fahal A."/>
            <person name="van Leeuwen W."/>
            <person name="van Belkum A."/>
            <person name="van de Sande W.W."/>
        </authorList>
    </citation>
    <scope>NUCLEOTIDE SEQUENCE [LARGE SCALE GENOMIC DNA]</scope>
    <source>
        <strain evidence="5">mm55</strain>
    </source>
</reference>
<dbReference type="EMBL" id="LCTW02000095">
    <property type="protein sequence ID" value="KXX79165.1"/>
    <property type="molecule type" value="Genomic_DNA"/>
</dbReference>
<dbReference type="InterPro" id="IPR056336">
    <property type="entry name" value="YVC1_C"/>
</dbReference>
<evidence type="ECO:0000313" key="5">
    <source>
        <dbReference type="Proteomes" id="UP000078237"/>
    </source>
</evidence>
<dbReference type="InterPro" id="IPR052971">
    <property type="entry name" value="TRP_calcium_channel"/>
</dbReference>
<feature type="compositionally biased region" description="Polar residues" evidence="1">
    <location>
        <begin position="344"/>
        <end position="354"/>
    </location>
</feature>
<dbReference type="Proteomes" id="UP000078237">
    <property type="component" value="Unassembled WGS sequence"/>
</dbReference>
<feature type="compositionally biased region" description="Polar residues" evidence="1">
    <location>
        <begin position="378"/>
        <end position="403"/>
    </location>
</feature>
<gene>
    <name evidence="4" type="ORF">MMYC01_204830</name>
</gene>
<feature type="region of interest" description="Disordered" evidence="1">
    <location>
        <begin position="564"/>
        <end position="584"/>
    </location>
</feature>
<evidence type="ECO:0000313" key="4">
    <source>
        <dbReference type="EMBL" id="KXX79165.1"/>
    </source>
</evidence>
<feature type="compositionally biased region" description="Gly residues" evidence="1">
    <location>
        <begin position="462"/>
        <end position="472"/>
    </location>
</feature>
<protein>
    <recommendedName>
        <fullName evidence="3">Calcium channel YVC1-like C-terminal transmembrane domain-containing protein</fullName>
    </recommendedName>
</protein>
<proteinExistence type="predicted"/>
<dbReference type="AlphaFoldDB" id="A0A175W6G7"/>
<feature type="compositionally biased region" description="Acidic residues" evidence="1">
    <location>
        <begin position="237"/>
        <end position="256"/>
    </location>
</feature>
<keyword evidence="2" id="KW-1133">Transmembrane helix</keyword>
<organism evidence="4 5">
    <name type="scientific">Madurella mycetomatis</name>
    <dbReference type="NCBI Taxonomy" id="100816"/>
    <lineage>
        <taxon>Eukaryota</taxon>
        <taxon>Fungi</taxon>
        <taxon>Dikarya</taxon>
        <taxon>Ascomycota</taxon>
        <taxon>Pezizomycotina</taxon>
        <taxon>Sordariomycetes</taxon>
        <taxon>Sordariomycetidae</taxon>
        <taxon>Sordariales</taxon>
        <taxon>Sordariales incertae sedis</taxon>
        <taxon>Madurella</taxon>
    </lineage>
</organism>
<feature type="domain" description="Calcium channel YVC1-like C-terminal transmembrane" evidence="3">
    <location>
        <begin position="3"/>
        <end position="72"/>
    </location>
</feature>
<feature type="region of interest" description="Disordered" evidence="1">
    <location>
        <begin position="614"/>
        <end position="675"/>
    </location>
</feature>
<evidence type="ECO:0000259" key="3">
    <source>
        <dbReference type="Pfam" id="PF23317"/>
    </source>
</evidence>
<feature type="region of interest" description="Disordered" evidence="1">
    <location>
        <begin position="234"/>
        <end position="273"/>
    </location>
</feature>
<feature type="compositionally biased region" description="Low complexity" evidence="1">
    <location>
        <begin position="445"/>
        <end position="456"/>
    </location>
</feature>
<dbReference type="Pfam" id="PF23317">
    <property type="entry name" value="YVC1_C"/>
    <property type="match status" value="1"/>
</dbReference>
<evidence type="ECO:0000256" key="1">
    <source>
        <dbReference type="SAM" id="MobiDB-lite"/>
    </source>
</evidence>
<sequence>MAKKDALFSYIAPANILAWTLMPLRYFMPLKQFVWLNRAVIKATHFPLLFCIYFYEKYFLAPFMYEATDLVDKPNRGHQHGIPFADPSSRSAFFSPSIRIREESVFGYQKDRALEEVFLRAPDSALLRTQRRNERRKTQNAIRTWMDQHDTGFNSPPNYSTQNYSTIDSRVTSDWHRRLSMNRERPSRFPKHYSDIRSAASDPADFISDAAYPMAPELYNDGIARRDYATEVKDVTDGDADGDDELVTNDEDEEDNATNNLNDEAGASGEAIDEDYFTTPIATRFTNTEPSAADSPRPGASRRIALHHRTLSTNTILYAPEADRQHSDSSASAWPAMAPRTLSRPISSRPTPVSTPIAPRGGDGLRSPRRSLYMTSRPRLTTDTSGSSMARTVPSNHRTSGLSLDIPTTLTTVTSGSRKTPTRRRSFVEFDGLSTADDAFTGAPSSLPTRTSLLSSGRRHSGGSGSGGGGGNTRASRAMMARMKSLEDSLGHMVREMRVLRMSVPNTAHNSDDGLVGGGGGGGIGARPAPQRFSVGSDPSSVGGGGGGDQSLPLIEIAGHGHGSVGRAAGLKRSKTNPRRVPGRRAAATAVGYWRSPSSREGIGSGSIAAAGLGIRGRHHGDGGGDMVEGKGKEKEVRQPLLLPRSSSSFGDSPAMSPDPEEVEGGEGFAKGTSL</sequence>
<keyword evidence="5" id="KW-1185">Reference proteome</keyword>
<dbReference type="OrthoDB" id="2373987at2759"/>
<keyword evidence="2" id="KW-0472">Membrane</keyword>
<dbReference type="PANTHER" id="PTHR35859:SF4">
    <property type="entry name" value="MEMBRANE CHANNEL PROTEIN, PUTATIVE (AFU_ORTHOLOGUE AFUA_6G11300)-RELATED"/>
    <property type="match status" value="1"/>
</dbReference>
<evidence type="ECO:0000256" key="2">
    <source>
        <dbReference type="SAM" id="Phobius"/>
    </source>
</evidence>
<feature type="compositionally biased region" description="Basic and acidic residues" evidence="1">
    <location>
        <begin position="620"/>
        <end position="638"/>
    </location>
</feature>
<name>A0A175W6G7_9PEZI</name>
<feature type="transmembrane region" description="Helical" evidence="2">
    <location>
        <begin position="6"/>
        <end position="27"/>
    </location>
</feature>
<dbReference type="PANTHER" id="PTHR35859">
    <property type="entry name" value="NONSELECTIVE CATION CHANNEL PROTEIN"/>
    <property type="match status" value="1"/>
</dbReference>
<accession>A0A175W6G7</accession>
<dbReference type="STRING" id="100816.A0A175W6G7"/>
<keyword evidence="2" id="KW-0812">Transmembrane</keyword>
<feature type="compositionally biased region" description="Basic residues" evidence="1">
    <location>
        <begin position="570"/>
        <end position="583"/>
    </location>
</feature>
<dbReference type="VEuPathDB" id="FungiDB:MMYC01_204830"/>